<dbReference type="Gene3D" id="3.40.850.10">
    <property type="entry name" value="Kinesin motor domain"/>
    <property type="match status" value="1"/>
</dbReference>
<dbReference type="Proteomes" id="UP000008827">
    <property type="component" value="Chromosome 1"/>
</dbReference>
<dbReference type="Gramene" id="KRH75415">
    <property type="protein sequence ID" value="KRH75415"/>
    <property type="gene ID" value="GLYMA_01G084400"/>
</dbReference>
<dbReference type="STRING" id="3847.A0A0R0L849"/>
<dbReference type="EnsemblPlants" id="KRH75415">
    <property type="protein sequence ID" value="KRH75415"/>
    <property type="gene ID" value="GLYMA_01G084400"/>
</dbReference>
<reference evidence="2" key="2">
    <citation type="submission" date="2018-02" db="UniProtKB">
        <authorList>
            <consortium name="EnsemblPlants"/>
        </authorList>
    </citation>
    <scope>IDENTIFICATION</scope>
    <source>
        <strain evidence="2">Williams 82</strain>
    </source>
</reference>
<accession>A0A0R0L849</accession>
<protein>
    <submittedName>
        <fullName evidence="1 2">Uncharacterized protein</fullName>
    </submittedName>
</protein>
<dbReference type="InterPro" id="IPR027417">
    <property type="entry name" value="P-loop_NTPase"/>
</dbReference>
<dbReference type="AlphaFoldDB" id="A0A0R0L849"/>
<sequence length="100" mass="11337">MDSKQFDRWSRETNPEPGASITVEWVSVNREISDDVTVSFLDQSSSRYLVDYCYKEDEDNELIYTREVKPHVSAAFEGHNSTVIEHGAGGSEKIHVNQAT</sequence>
<evidence type="ECO:0000313" key="3">
    <source>
        <dbReference type="Proteomes" id="UP000008827"/>
    </source>
</evidence>
<reference evidence="1 2" key="1">
    <citation type="journal article" date="2010" name="Nature">
        <title>Genome sequence of the palaeopolyploid soybean.</title>
        <authorList>
            <person name="Schmutz J."/>
            <person name="Cannon S.B."/>
            <person name="Schlueter J."/>
            <person name="Ma J."/>
            <person name="Mitros T."/>
            <person name="Nelson W."/>
            <person name="Hyten D.L."/>
            <person name="Song Q."/>
            <person name="Thelen J.J."/>
            <person name="Cheng J."/>
            <person name="Xu D."/>
            <person name="Hellsten U."/>
            <person name="May G.D."/>
            <person name="Yu Y."/>
            <person name="Sakurai T."/>
            <person name="Umezawa T."/>
            <person name="Bhattacharyya M.K."/>
            <person name="Sandhu D."/>
            <person name="Valliyodan B."/>
            <person name="Lindquist E."/>
            <person name="Peto M."/>
            <person name="Grant D."/>
            <person name="Shu S."/>
            <person name="Goodstein D."/>
            <person name="Barry K."/>
            <person name="Futrell-Griggs M."/>
            <person name="Abernathy B."/>
            <person name="Du J."/>
            <person name="Tian Z."/>
            <person name="Zhu L."/>
            <person name="Gill N."/>
            <person name="Joshi T."/>
            <person name="Libault M."/>
            <person name="Sethuraman A."/>
            <person name="Zhang X.-C."/>
            <person name="Shinozaki K."/>
            <person name="Nguyen H.T."/>
            <person name="Wing R.A."/>
            <person name="Cregan P."/>
            <person name="Specht J."/>
            <person name="Grimwood J."/>
            <person name="Rokhsar D."/>
            <person name="Stacey G."/>
            <person name="Shoemaker R.C."/>
            <person name="Jackson S.A."/>
        </authorList>
    </citation>
    <scope>NUCLEOTIDE SEQUENCE [LARGE SCALE GENOMIC DNA]</scope>
    <source>
        <strain evidence="2">cv. Williams 82</strain>
        <tissue evidence="1">Callus</tissue>
    </source>
</reference>
<dbReference type="SUPFAM" id="SSF52540">
    <property type="entry name" value="P-loop containing nucleoside triphosphate hydrolases"/>
    <property type="match status" value="1"/>
</dbReference>
<dbReference type="SMR" id="A0A0R0L849"/>
<keyword evidence="3" id="KW-1185">Reference proteome</keyword>
<dbReference type="InterPro" id="IPR036961">
    <property type="entry name" value="Kinesin_motor_dom_sf"/>
</dbReference>
<evidence type="ECO:0000313" key="2">
    <source>
        <dbReference type="EnsemblPlants" id="KRH75415"/>
    </source>
</evidence>
<dbReference type="EMBL" id="CM000834">
    <property type="protein sequence ID" value="KRH75415.1"/>
    <property type="molecule type" value="Genomic_DNA"/>
</dbReference>
<dbReference type="OrthoDB" id="3176171at2759"/>
<proteinExistence type="predicted"/>
<organism evidence="1">
    <name type="scientific">Glycine max</name>
    <name type="common">Soybean</name>
    <name type="synonym">Glycine hispida</name>
    <dbReference type="NCBI Taxonomy" id="3847"/>
    <lineage>
        <taxon>Eukaryota</taxon>
        <taxon>Viridiplantae</taxon>
        <taxon>Streptophyta</taxon>
        <taxon>Embryophyta</taxon>
        <taxon>Tracheophyta</taxon>
        <taxon>Spermatophyta</taxon>
        <taxon>Magnoliopsida</taxon>
        <taxon>eudicotyledons</taxon>
        <taxon>Gunneridae</taxon>
        <taxon>Pentapetalae</taxon>
        <taxon>rosids</taxon>
        <taxon>fabids</taxon>
        <taxon>Fabales</taxon>
        <taxon>Fabaceae</taxon>
        <taxon>Papilionoideae</taxon>
        <taxon>50 kb inversion clade</taxon>
        <taxon>NPAAA clade</taxon>
        <taxon>indigoferoid/millettioid clade</taxon>
        <taxon>Phaseoleae</taxon>
        <taxon>Glycine</taxon>
        <taxon>Glycine subgen. Soja</taxon>
    </lineage>
</organism>
<reference evidence="1" key="3">
    <citation type="submission" date="2018-07" db="EMBL/GenBank/DDBJ databases">
        <title>WGS assembly of Glycine max.</title>
        <authorList>
            <person name="Schmutz J."/>
            <person name="Cannon S."/>
            <person name="Schlueter J."/>
            <person name="Ma J."/>
            <person name="Mitros T."/>
            <person name="Nelson W."/>
            <person name="Hyten D."/>
            <person name="Song Q."/>
            <person name="Thelen J."/>
            <person name="Cheng J."/>
            <person name="Xu D."/>
            <person name="Hellsten U."/>
            <person name="May G."/>
            <person name="Yu Y."/>
            <person name="Sakurai T."/>
            <person name="Umezawa T."/>
            <person name="Bhattacharyya M."/>
            <person name="Sandhu D."/>
            <person name="Valliyodan B."/>
            <person name="Lindquist E."/>
            <person name="Peto M."/>
            <person name="Grant D."/>
            <person name="Shu S."/>
            <person name="Goodstein D."/>
            <person name="Barry K."/>
            <person name="Futrell-Griggs M."/>
            <person name="Abernathy B."/>
            <person name="Du J."/>
            <person name="Tian Z."/>
            <person name="Zhu L."/>
            <person name="Gill N."/>
            <person name="Joshi T."/>
            <person name="Libault M."/>
            <person name="Sethuraman A."/>
            <person name="Zhang X."/>
            <person name="Shinozaki K."/>
            <person name="Nguyen H."/>
            <person name="Wing R."/>
            <person name="Cregan P."/>
            <person name="Specht J."/>
            <person name="Grimwood J."/>
            <person name="Rokhsar D."/>
            <person name="Stacey G."/>
            <person name="Shoemaker R."/>
            <person name="Jackson S."/>
        </authorList>
    </citation>
    <scope>NUCLEOTIDE SEQUENCE</scope>
    <source>
        <tissue evidence="1">Callus</tissue>
    </source>
</reference>
<name>A0A0R0L849_SOYBN</name>
<evidence type="ECO:0000313" key="1">
    <source>
        <dbReference type="EMBL" id="KRH75415.1"/>
    </source>
</evidence>
<gene>
    <name evidence="1" type="ORF">GLYMA_01G084400</name>
</gene>